<keyword evidence="3" id="KW-1185">Reference proteome</keyword>
<feature type="transmembrane region" description="Helical" evidence="1">
    <location>
        <begin position="53"/>
        <end position="75"/>
    </location>
</feature>
<gene>
    <name evidence="2" type="ORF">FC770_02250</name>
</gene>
<evidence type="ECO:0000313" key="2">
    <source>
        <dbReference type="EMBL" id="TKI64020.1"/>
    </source>
</evidence>
<accession>A0A4U2YSB3</accession>
<dbReference type="AlphaFoldDB" id="A0A4U2YSB3"/>
<protein>
    <submittedName>
        <fullName evidence="2">Uncharacterized protein</fullName>
    </submittedName>
</protein>
<feature type="transmembrane region" description="Helical" evidence="1">
    <location>
        <begin position="82"/>
        <end position="102"/>
    </location>
</feature>
<evidence type="ECO:0000313" key="3">
    <source>
        <dbReference type="Proteomes" id="UP000307808"/>
    </source>
</evidence>
<keyword evidence="1" id="KW-0472">Membrane</keyword>
<dbReference type="EMBL" id="SZPY01000001">
    <property type="protein sequence ID" value="TKI64020.1"/>
    <property type="molecule type" value="Genomic_DNA"/>
</dbReference>
<dbReference type="RefSeq" id="WP_137064484.1">
    <property type="nucleotide sequence ID" value="NZ_CP040748.1"/>
</dbReference>
<keyword evidence="1" id="KW-1133">Transmembrane helix</keyword>
<feature type="transmembrane region" description="Helical" evidence="1">
    <location>
        <begin position="122"/>
        <end position="141"/>
    </location>
</feature>
<proteinExistence type="predicted"/>
<evidence type="ECO:0000256" key="1">
    <source>
        <dbReference type="SAM" id="Phobius"/>
    </source>
</evidence>
<reference evidence="2 3" key="1">
    <citation type="submission" date="2019-04" db="EMBL/GenBank/DDBJ databases">
        <authorList>
            <person name="Dong K."/>
        </authorList>
    </citation>
    <scope>NUCLEOTIDE SEQUENCE [LARGE SCALE GENOMIC DNA]</scope>
    <source>
        <strain evidence="3">dk3543</strain>
    </source>
</reference>
<comment type="caution">
    <text evidence="2">The sequence shown here is derived from an EMBL/GenBank/DDBJ whole genome shotgun (WGS) entry which is preliminary data.</text>
</comment>
<sequence>MSPALLHRVQGIAGLLLLPTLLLPWLRRTGGGETEWVPGYALAREPRVVGVDAVPTFLAVIAVLALVVVAVSAAWGWWRRSLGASMLAGLAALFAVFDVVAVSAGRHRLDVADAGQSAGPGLMVTVFLLAVVVLTVLALLVRLKPAPE</sequence>
<dbReference type="Proteomes" id="UP000307808">
    <property type="component" value="Unassembled WGS sequence"/>
</dbReference>
<keyword evidence="1" id="KW-0812">Transmembrane</keyword>
<name>A0A4U2YSB3_9ACTN</name>
<organism evidence="2 3">
    <name type="scientific">Nocardioides jishulii</name>
    <dbReference type="NCBI Taxonomy" id="2575440"/>
    <lineage>
        <taxon>Bacteria</taxon>
        <taxon>Bacillati</taxon>
        <taxon>Actinomycetota</taxon>
        <taxon>Actinomycetes</taxon>
        <taxon>Propionibacteriales</taxon>
        <taxon>Nocardioidaceae</taxon>
        <taxon>Nocardioides</taxon>
    </lineage>
</organism>